<dbReference type="SUPFAM" id="SSF46579">
    <property type="entry name" value="Prefoldin"/>
    <property type="match status" value="1"/>
</dbReference>
<reference evidence="8" key="2">
    <citation type="journal article" date="2020" name="J. Asia-Pac. Entomol.">
        <title>Draft genome sequence of the termite, Coptotermes formosanus: Genetic insights into the pyruvate dehydrogenase complex of the termite.</title>
        <authorList>
            <person name="Itakura S."/>
            <person name="Yosikawa Y."/>
            <person name="Togami Y."/>
            <person name="Umezawa K."/>
        </authorList>
    </citation>
    <scope>NUCLEOTIDE SEQUENCE</scope>
    <source>
        <tissue evidence="8">Head</tissue>
    </source>
</reference>
<dbReference type="AlphaFoldDB" id="R4UKZ0"/>
<dbReference type="InterPro" id="IPR016661">
    <property type="entry name" value="PFDN4"/>
</dbReference>
<accession>R4UKZ0</accession>
<dbReference type="Gene3D" id="1.10.287.370">
    <property type="match status" value="1"/>
</dbReference>
<evidence type="ECO:0000256" key="1">
    <source>
        <dbReference type="ARBA" id="ARBA00008045"/>
    </source>
</evidence>
<evidence type="ECO:0000313" key="9">
    <source>
        <dbReference type="Proteomes" id="UP000502823"/>
    </source>
</evidence>
<dbReference type="CDD" id="cd23165">
    <property type="entry name" value="Prefoldin_4"/>
    <property type="match status" value="1"/>
</dbReference>
<comment type="subunit">
    <text evidence="2 5">Heterohexamer of two PFD-alpha type and four PFD-beta type subunits.</text>
</comment>
<evidence type="ECO:0000256" key="5">
    <source>
        <dbReference type="PIRNR" id="PIRNR016477"/>
    </source>
</evidence>
<proteinExistence type="evidence at transcript level"/>
<organism evidence="7">
    <name type="scientific">Coptotermes formosanus</name>
    <name type="common">Formosan subterranean termite</name>
    <dbReference type="NCBI Taxonomy" id="36987"/>
    <lineage>
        <taxon>Eukaryota</taxon>
        <taxon>Metazoa</taxon>
        <taxon>Ecdysozoa</taxon>
        <taxon>Arthropoda</taxon>
        <taxon>Hexapoda</taxon>
        <taxon>Insecta</taxon>
        <taxon>Pterygota</taxon>
        <taxon>Neoptera</taxon>
        <taxon>Polyneoptera</taxon>
        <taxon>Dictyoptera</taxon>
        <taxon>Blattodea</taxon>
        <taxon>Blattoidea</taxon>
        <taxon>Termitoidae</taxon>
        <taxon>Rhinotermitidae</taxon>
        <taxon>Coptotermes</taxon>
    </lineage>
</organism>
<dbReference type="FunCoup" id="R4UKZ0">
    <property type="interactions" value="1257"/>
</dbReference>
<evidence type="ECO:0000256" key="4">
    <source>
        <dbReference type="ARBA" id="ARBA00024667"/>
    </source>
</evidence>
<keyword evidence="3 5" id="KW-0143">Chaperone</keyword>
<sequence>MAKSASASSTKGGFHTDSDVHITYEDQQKINKFARHNAKLDDLKEELKVKQNELKNMEDACDELMLVDSDENIPFFLGEVFIYHGMEQTQKMLDEAKSRVQSEIEDLESKCAELRNIMSDMKTQLYAKFGNHINLEAEDD</sequence>
<keyword evidence="6" id="KW-0175">Coiled coil</keyword>
<evidence type="ECO:0000313" key="8">
    <source>
        <dbReference type="EMBL" id="GFG36985.1"/>
    </source>
</evidence>
<reference evidence="9" key="3">
    <citation type="submission" date="2020-01" db="EMBL/GenBank/DDBJ databases">
        <title>Draft genome sequence of the Termite Coptotermes fromosanus.</title>
        <authorList>
            <person name="Itakura S."/>
            <person name="Yosikawa Y."/>
            <person name="Umezawa K."/>
        </authorList>
    </citation>
    <scope>NUCLEOTIDE SEQUENCE [LARGE SCALE GENOMIC DNA]</scope>
</reference>
<protein>
    <recommendedName>
        <fullName evidence="5">Prefoldin subunit 4</fullName>
    </recommendedName>
</protein>
<dbReference type="GO" id="GO:0006457">
    <property type="term" value="P:protein folding"/>
    <property type="evidence" value="ECO:0007669"/>
    <property type="project" value="UniProtKB-UniRule"/>
</dbReference>
<evidence type="ECO:0000313" key="7">
    <source>
        <dbReference type="EMBL" id="AGM32804.1"/>
    </source>
</evidence>
<dbReference type="GO" id="GO:0005737">
    <property type="term" value="C:cytoplasm"/>
    <property type="evidence" value="ECO:0007669"/>
    <property type="project" value="TreeGrafter"/>
</dbReference>
<dbReference type="InterPro" id="IPR009053">
    <property type="entry name" value="Prefoldin"/>
</dbReference>
<evidence type="ECO:0000256" key="3">
    <source>
        <dbReference type="ARBA" id="ARBA00023186"/>
    </source>
</evidence>
<dbReference type="PIRSF" id="PIRSF016477">
    <property type="entry name" value="Prefoldin_subunit_4"/>
    <property type="match status" value="1"/>
</dbReference>
<dbReference type="EMBL" id="BLKM01012573">
    <property type="protein sequence ID" value="GFG36985.1"/>
    <property type="molecule type" value="Genomic_DNA"/>
</dbReference>
<dbReference type="PANTHER" id="PTHR21100">
    <property type="entry name" value="PREFOLDIN SUBUNIT 4"/>
    <property type="match status" value="1"/>
</dbReference>
<dbReference type="PANTHER" id="PTHR21100:SF9">
    <property type="entry name" value="PREFOLDIN SUBUNIT 4"/>
    <property type="match status" value="1"/>
</dbReference>
<dbReference type="EMBL" id="KC740980">
    <property type="protein sequence ID" value="AGM32804.1"/>
    <property type="molecule type" value="mRNA"/>
</dbReference>
<reference evidence="7" key="1">
    <citation type="submission" date="2013-03" db="EMBL/GenBank/DDBJ databases">
        <title>Immune-Related transcriptome of Coptotermes formosanus Shiraki workers: the defense mechanism.</title>
        <authorList>
            <person name="Hussain A."/>
            <person name="Li Y.F."/>
            <person name="Wen S.Y."/>
        </authorList>
    </citation>
    <scope>NUCLEOTIDE SEQUENCE</scope>
</reference>
<keyword evidence="9" id="KW-1185">Reference proteome</keyword>
<dbReference type="GO" id="GO:0016272">
    <property type="term" value="C:prefoldin complex"/>
    <property type="evidence" value="ECO:0007669"/>
    <property type="project" value="UniProtKB-UniRule"/>
</dbReference>
<dbReference type="Proteomes" id="UP000502823">
    <property type="component" value="Unassembled WGS sequence"/>
</dbReference>
<evidence type="ECO:0000256" key="2">
    <source>
        <dbReference type="ARBA" id="ARBA00011695"/>
    </source>
</evidence>
<dbReference type="Pfam" id="PF01920">
    <property type="entry name" value="Prefoldin_2"/>
    <property type="match status" value="1"/>
</dbReference>
<comment type="function">
    <text evidence="4 5">Binds specifically to cytosolic chaperonin (c-CPN) and transfers target proteins to it. Binds to nascent polypeptide chain and promotes folding in an environment in which there are many competing pathways for nonnative proteins.</text>
</comment>
<dbReference type="OrthoDB" id="10250441at2759"/>
<dbReference type="InterPro" id="IPR002777">
    <property type="entry name" value="PFD_beta-like"/>
</dbReference>
<dbReference type="FunFam" id="1.10.287.370:FF:000005">
    <property type="entry name" value="Prefoldin subunit 4"/>
    <property type="match status" value="1"/>
</dbReference>
<dbReference type="GO" id="GO:0051082">
    <property type="term" value="F:unfolded protein binding"/>
    <property type="evidence" value="ECO:0007669"/>
    <property type="project" value="InterPro"/>
</dbReference>
<gene>
    <name evidence="8" type="ORF">Cfor_05406</name>
</gene>
<evidence type="ECO:0000256" key="6">
    <source>
        <dbReference type="SAM" id="Coils"/>
    </source>
</evidence>
<feature type="coiled-coil region" evidence="6">
    <location>
        <begin position="33"/>
        <end position="124"/>
    </location>
</feature>
<dbReference type="InParanoid" id="R4UKZ0"/>
<comment type="similarity">
    <text evidence="1 5">Belongs to the prefoldin subunit beta family.</text>
</comment>
<name>R4UKZ0_COPFO</name>